<keyword evidence="1" id="KW-0732">Signal</keyword>
<accession>A0A8H2LIU4</accession>
<organism evidence="2 3">
    <name type="scientific">Bizionia saleffrena</name>
    <dbReference type="NCBI Taxonomy" id="291189"/>
    <lineage>
        <taxon>Bacteria</taxon>
        <taxon>Pseudomonadati</taxon>
        <taxon>Bacteroidota</taxon>
        <taxon>Flavobacteriia</taxon>
        <taxon>Flavobacteriales</taxon>
        <taxon>Flavobacteriaceae</taxon>
        <taxon>Bizionia</taxon>
    </lineage>
</organism>
<gene>
    <name evidence="2" type="ORF">ES676_01950</name>
</gene>
<evidence type="ECO:0000313" key="2">
    <source>
        <dbReference type="EMBL" id="TYB78005.1"/>
    </source>
</evidence>
<reference evidence="2 3" key="1">
    <citation type="submission" date="2019-08" db="EMBL/GenBank/DDBJ databases">
        <title>Genomes of Antarctic Bizionia species.</title>
        <authorList>
            <person name="Bowman J.P."/>
        </authorList>
    </citation>
    <scope>NUCLEOTIDE SEQUENCE [LARGE SCALE GENOMIC DNA]</scope>
    <source>
        <strain evidence="2 3">HFD</strain>
    </source>
</reference>
<protein>
    <recommendedName>
        <fullName evidence="4">Lipoprotein</fullName>
    </recommendedName>
</protein>
<evidence type="ECO:0000313" key="3">
    <source>
        <dbReference type="Proteomes" id="UP000323324"/>
    </source>
</evidence>
<dbReference type="RefSeq" id="WP_148368361.1">
    <property type="nucleotide sequence ID" value="NZ_VSKM01000002.1"/>
</dbReference>
<dbReference type="Proteomes" id="UP000323324">
    <property type="component" value="Unassembled WGS sequence"/>
</dbReference>
<dbReference type="PROSITE" id="PS51257">
    <property type="entry name" value="PROKAR_LIPOPROTEIN"/>
    <property type="match status" value="1"/>
</dbReference>
<name>A0A8H2LIU4_9FLAO</name>
<comment type="caution">
    <text evidence="2">The sequence shown here is derived from an EMBL/GenBank/DDBJ whole genome shotgun (WGS) entry which is preliminary data.</text>
</comment>
<feature type="chain" id="PRO_5034338242" description="Lipoprotein" evidence="1">
    <location>
        <begin position="22"/>
        <end position="220"/>
    </location>
</feature>
<feature type="signal peptide" evidence="1">
    <location>
        <begin position="1"/>
        <end position="21"/>
    </location>
</feature>
<evidence type="ECO:0000256" key="1">
    <source>
        <dbReference type="SAM" id="SignalP"/>
    </source>
</evidence>
<dbReference type="AlphaFoldDB" id="A0A8H2LIU4"/>
<evidence type="ECO:0008006" key="4">
    <source>
        <dbReference type="Google" id="ProtNLM"/>
    </source>
</evidence>
<dbReference type="EMBL" id="VSKM01000002">
    <property type="protein sequence ID" value="TYB78005.1"/>
    <property type="molecule type" value="Genomic_DNA"/>
</dbReference>
<keyword evidence="3" id="KW-1185">Reference proteome</keyword>
<proteinExistence type="predicted"/>
<sequence length="220" mass="24928">MKTFMKTLGVLSVLFAFTALTSCEPKSKDSEPIKQEEIKELFAMHTGPIVSVESARNPEAQVTKGVIVGTKDEMIAFIDKMTEANADVDGDTPPGPQGISLQGHIGWKYHIYGPEIPTGWEIQQACLDLYYQEYLEKKFQYQDYVNQGCNTYTVTFMCPFNNVIYSTYSIEPTVDCYPNDEPSTNDDYFVYNKYKLVKYPFGLEDTSEMVGEFIEALSVQ</sequence>